<feature type="domain" description="Glycosyltransferase 2-like" evidence="2">
    <location>
        <begin position="54"/>
        <end position="159"/>
    </location>
</feature>
<evidence type="ECO:0000313" key="4">
    <source>
        <dbReference type="Proteomes" id="UP000316213"/>
    </source>
</evidence>
<dbReference type="EC" id="2.4.1.-" evidence="3"/>
<dbReference type="SUPFAM" id="SSF53448">
    <property type="entry name" value="Nucleotide-diphospho-sugar transferases"/>
    <property type="match status" value="1"/>
</dbReference>
<evidence type="ECO:0000313" key="3">
    <source>
        <dbReference type="EMBL" id="TWU03239.1"/>
    </source>
</evidence>
<accession>A0A5C6AVK7</accession>
<dbReference type="RefSeq" id="WP_231602517.1">
    <property type="nucleotide sequence ID" value="NZ_SJPM01000001.1"/>
</dbReference>
<dbReference type="GO" id="GO:0016757">
    <property type="term" value="F:glycosyltransferase activity"/>
    <property type="evidence" value="ECO:0007669"/>
    <property type="project" value="UniProtKB-KW"/>
</dbReference>
<dbReference type="Gene3D" id="3.90.550.10">
    <property type="entry name" value="Spore Coat Polysaccharide Biosynthesis Protein SpsA, Chain A"/>
    <property type="match status" value="1"/>
</dbReference>
<feature type="transmembrane region" description="Helical" evidence="1">
    <location>
        <begin position="359"/>
        <end position="379"/>
    </location>
</feature>
<keyword evidence="3" id="KW-0808">Transferase</keyword>
<proteinExistence type="predicted"/>
<dbReference type="PANTHER" id="PTHR43646:SF3">
    <property type="entry name" value="SLR1566 PROTEIN"/>
    <property type="match status" value="1"/>
</dbReference>
<gene>
    <name evidence="3" type="primary">crtQ</name>
    <name evidence="3" type="ORF">Pla100_01570</name>
</gene>
<dbReference type="PANTHER" id="PTHR43646">
    <property type="entry name" value="GLYCOSYLTRANSFERASE"/>
    <property type="match status" value="1"/>
</dbReference>
<feature type="transmembrane region" description="Helical" evidence="1">
    <location>
        <begin position="6"/>
        <end position="30"/>
    </location>
</feature>
<dbReference type="AlphaFoldDB" id="A0A5C6AVK7"/>
<organism evidence="3 4">
    <name type="scientific">Neorhodopirellula pilleata</name>
    <dbReference type="NCBI Taxonomy" id="2714738"/>
    <lineage>
        <taxon>Bacteria</taxon>
        <taxon>Pseudomonadati</taxon>
        <taxon>Planctomycetota</taxon>
        <taxon>Planctomycetia</taxon>
        <taxon>Pirellulales</taxon>
        <taxon>Pirellulaceae</taxon>
        <taxon>Neorhodopirellula</taxon>
    </lineage>
</organism>
<evidence type="ECO:0000256" key="1">
    <source>
        <dbReference type="SAM" id="Phobius"/>
    </source>
</evidence>
<dbReference type="Proteomes" id="UP000316213">
    <property type="component" value="Unassembled WGS sequence"/>
</dbReference>
<feature type="transmembrane region" description="Helical" evidence="1">
    <location>
        <begin position="328"/>
        <end position="347"/>
    </location>
</feature>
<keyword evidence="1" id="KW-1133">Transmembrane helix</keyword>
<keyword evidence="4" id="KW-1185">Reference proteome</keyword>
<comment type="caution">
    <text evidence="3">The sequence shown here is derived from an EMBL/GenBank/DDBJ whole genome shotgun (WGS) entry which is preliminary data.</text>
</comment>
<reference evidence="3 4" key="1">
    <citation type="submission" date="2019-02" db="EMBL/GenBank/DDBJ databases">
        <title>Deep-cultivation of Planctomycetes and their phenomic and genomic characterization uncovers novel biology.</title>
        <authorList>
            <person name="Wiegand S."/>
            <person name="Jogler M."/>
            <person name="Boedeker C."/>
            <person name="Pinto D."/>
            <person name="Vollmers J."/>
            <person name="Rivas-Marin E."/>
            <person name="Kohn T."/>
            <person name="Peeters S.H."/>
            <person name="Heuer A."/>
            <person name="Rast P."/>
            <person name="Oberbeckmann S."/>
            <person name="Bunk B."/>
            <person name="Jeske O."/>
            <person name="Meyerdierks A."/>
            <person name="Storesund J.E."/>
            <person name="Kallscheuer N."/>
            <person name="Luecker S."/>
            <person name="Lage O.M."/>
            <person name="Pohl T."/>
            <person name="Merkel B.J."/>
            <person name="Hornburger P."/>
            <person name="Mueller R.-W."/>
            <person name="Bruemmer F."/>
            <person name="Labrenz M."/>
            <person name="Spormann A.M."/>
            <person name="Op Den Camp H."/>
            <person name="Overmann J."/>
            <person name="Amann R."/>
            <person name="Jetten M.S.M."/>
            <person name="Mascher T."/>
            <person name="Medema M.H."/>
            <person name="Devos D.P."/>
            <person name="Kaster A.-K."/>
            <person name="Ovreas L."/>
            <person name="Rohde M."/>
            <person name="Galperin M.Y."/>
            <person name="Jogler C."/>
        </authorList>
    </citation>
    <scope>NUCLEOTIDE SEQUENCE [LARGE SCALE GENOMIC DNA]</scope>
    <source>
        <strain evidence="3 4">Pla100</strain>
    </source>
</reference>
<dbReference type="EMBL" id="SJPM01000001">
    <property type="protein sequence ID" value="TWU03239.1"/>
    <property type="molecule type" value="Genomic_DNA"/>
</dbReference>
<keyword evidence="1" id="KW-0812">Transmembrane</keyword>
<keyword evidence="3" id="KW-0328">Glycosyltransferase</keyword>
<dbReference type="Pfam" id="PF00535">
    <property type="entry name" value="Glycos_transf_2"/>
    <property type="match status" value="1"/>
</dbReference>
<name>A0A5C6AVK7_9BACT</name>
<dbReference type="InterPro" id="IPR029044">
    <property type="entry name" value="Nucleotide-diphossugar_trans"/>
</dbReference>
<feature type="transmembrane region" description="Helical" evidence="1">
    <location>
        <begin position="295"/>
        <end position="316"/>
    </location>
</feature>
<dbReference type="InterPro" id="IPR001173">
    <property type="entry name" value="Glyco_trans_2-like"/>
</dbReference>
<sequence>MSDPWDTLIFIVVPSLSILLTALAVTMFLVNLPLFRSWRTGKEDVVTGPLSSVSVLIPARNEAGGIAAAIESVLASEGVELDVVVMDDGSTDGTGQIVRSIASRDPRVRLLDGIGLPDGWNGKQHACYRLAAAAHFEGLMFIDADVRLRPTALRDLLRRKANGIGELPIGLLSAFPRQETGTLFEKMLIPMMHFILLCYLPFMRMRGSVHPAYASGCGQLFLTDKASYEKAGTHKAIRSSRHDGLMLPKAFRENGMLTDCVDGTDIASCRMYTNAKEVIRGLLKNANEGIANRRLLVPFTILLGGAHLLPWLTLVYALSRWESTTRPIMLLLIIAIQIAVILVGYIPRVWGAIYLRQSWLGALLHPVAVLLFLGCQWWAMINEIRGKRIEWRGRS</sequence>
<protein>
    <submittedName>
        <fullName evidence="3">4,4'-diaponeurosporenoate glycosyltransferase</fullName>
        <ecNumber evidence="3">2.4.1.-</ecNumber>
    </submittedName>
</protein>
<evidence type="ECO:0000259" key="2">
    <source>
        <dbReference type="Pfam" id="PF00535"/>
    </source>
</evidence>
<keyword evidence="1" id="KW-0472">Membrane</keyword>